<dbReference type="InterPro" id="IPR050977">
    <property type="entry name" value="Fungal_Meroterpenoid_Isomerase"/>
</dbReference>
<comment type="caution">
    <text evidence="2">The sequence shown here is derived from an EMBL/GenBank/DDBJ whole genome shotgun (WGS) entry which is preliminary data.</text>
</comment>
<reference evidence="2" key="1">
    <citation type="submission" date="2022-10" db="EMBL/GenBank/DDBJ databases">
        <title>Tapping the CABI collections for fungal endophytes: first genome assemblies for Collariella, Neodidymelliopsis, Ascochyta clinopodiicola, Didymella pomorum, Didymosphaeria variabile, Neocosmospora piperis and Neocucurbitaria cava.</title>
        <authorList>
            <person name="Hill R."/>
        </authorList>
    </citation>
    <scope>NUCLEOTIDE SEQUENCE</scope>
    <source>
        <strain evidence="2">IMI 356815</strain>
    </source>
</reference>
<dbReference type="Gene3D" id="3.10.450.50">
    <property type="match status" value="1"/>
</dbReference>
<name>A0A9W9C4D3_9PLEO</name>
<organism evidence="2 3">
    <name type="scientific">Didymosphaeria variabile</name>
    <dbReference type="NCBI Taxonomy" id="1932322"/>
    <lineage>
        <taxon>Eukaryota</taxon>
        <taxon>Fungi</taxon>
        <taxon>Dikarya</taxon>
        <taxon>Ascomycota</taxon>
        <taxon>Pezizomycotina</taxon>
        <taxon>Dothideomycetes</taxon>
        <taxon>Pleosporomycetidae</taxon>
        <taxon>Pleosporales</taxon>
        <taxon>Massarineae</taxon>
        <taxon>Didymosphaeriaceae</taxon>
        <taxon>Didymosphaeria</taxon>
    </lineage>
</organism>
<proteinExistence type="predicted"/>
<dbReference type="InterPro" id="IPR032710">
    <property type="entry name" value="NTF2-like_dom_sf"/>
</dbReference>
<evidence type="ECO:0000313" key="3">
    <source>
        <dbReference type="Proteomes" id="UP001140513"/>
    </source>
</evidence>
<evidence type="ECO:0000256" key="1">
    <source>
        <dbReference type="SAM" id="MobiDB-lite"/>
    </source>
</evidence>
<dbReference type="AlphaFoldDB" id="A0A9W9C4D3"/>
<dbReference type="PANTHER" id="PTHR39598:SF1">
    <property type="entry name" value="AUSTINOID BIOSYNTHESIS CLUSTERS PROTEIN F-RELATED"/>
    <property type="match status" value="1"/>
</dbReference>
<dbReference type="OrthoDB" id="3758478at2759"/>
<dbReference type="Proteomes" id="UP001140513">
    <property type="component" value="Unassembled WGS sequence"/>
</dbReference>
<feature type="compositionally biased region" description="Low complexity" evidence="1">
    <location>
        <begin position="32"/>
        <end position="42"/>
    </location>
</feature>
<evidence type="ECO:0000313" key="2">
    <source>
        <dbReference type="EMBL" id="KAJ4344608.1"/>
    </source>
</evidence>
<feature type="non-terminal residue" evidence="2">
    <location>
        <position position="1"/>
    </location>
</feature>
<dbReference type="RefSeq" id="XP_056065060.1">
    <property type="nucleotide sequence ID" value="XM_056221073.1"/>
</dbReference>
<evidence type="ECO:0008006" key="4">
    <source>
        <dbReference type="Google" id="ProtNLM"/>
    </source>
</evidence>
<sequence>STLNTAISLPLPITHQSPAYKAIPFLRTNIYSSPKPQSSSQSRATMPSKERETTDALIRAFNTQDVDTIIALRTPDCKRVFLPSSLNFPPQSNEAYRQNLTGMKSVFTSFELTIHDIVEGVSQDEQGIERRKIVVFTSARGDTPVGEYRNEYVWKMGFEEGGQRVSEWVEYVDAGMAKDFAQKLAAEVKKKAGERASS</sequence>
<protein>
    <recommendedName>
        <fullName evidence="4">SnoaL-like domain-containing protein</fullName>
    </recommendedName>
</protein>
<dbReference type="GeneID" id="80915882"/>
<dbReference type="EMBL" id="JAPEUX010000010">
    <property type="protein sequence ID" value="KAJ4344608.1"/>
    <property type="molecule type" value="Genomic_DNA"/>
</dbReference>
<feature type="region of interest" description="Disordered" evidence="1">
    <location>
        <begin position="31"/>
        <end position="53"/>
    </location>
</feature>
<dbReference type="SUPFAM" id="SSF54427">
    <property type="entry name" value="NTF2-like"/>
    <property type="match status" value="1"/>
</dbReference>
<dbReference type="PANTHER" id="PTHR39598">
    <property type="entry name" value="AUSTINOL SYNTHESIS PROTEIN F-RELATED"/>
    <property type="match status" value="1"/>
</dbReference>
<keyword evidence="3" id="KW-1185">Reference proteome</keyword>
<accession>A0A9W9C4D3</accession>
<gene>
    <name evidence="2" type="ORF">N0V89_012352</name>
</gene>